<organism evidence="7 8">
    <name type="scientific">Phaeodactylibacter luteus</name>
    <dbReference type="NCBI Taxonomy" id="1564516"/>
    <lineage>
        <taxon>Bacteria</taxon>
        <taxon>Pseudomonadati</taxon>
        <taxon>Bacteroidota</taxon>
        <taxon>Saprospiria</taxon>
        <taxon>Saprospirales</taxon>
        <taxon>Haliscomenobacteraceae</taxon>
        <taxon>Phaeodactylibacter</taxon>
    </lineage>
</organism>
<keyword evidence="6" id="KW-0732">Signal</keyword>
<feature type="signal peptide" evidence="6">
    <location>
        <begin position="1"/>
        <end position="24"/>
    </location>
</feature>
<dbReference type="GO" id="GO:0004427">
    <property type="term" value="F:inorganic diphosphate phosphatase activity"/>
    <property type="evidence" value="ECO:0007669"/>
    <property type="project" value="UniProtKB-EC"/>
</dbReference>
<comment type="caution">
    <text evidence="7">The sequence shown here is derived from an EMBL/GenBank/DDBJ whole genome shotgun (WGS) entry which is preliminary data.</text>
</comment>
<sequence>MRCTRLCSTLMLLALFLLSCSSGTDTLQQPLPGTLPALQGEWVNMVVEIPAGTNKKIEYDKASGQFRADQRNGADRIIDFLPYPGNYGFIPGTALPVADGGDGDAVDVLLISESLPTGTQIVVRPVGALRLLDEGQVDVKVIAIPADSALQVISPADFTDFSIRYDGARHLIESWFLQYDGLGAHQLQGWVDEERALAFIKASVAE</sequence>
<evidence type="ECO:0000256" key="6">
    <source>
        <dbReference type="SAM" id="SignalP"/>
    </source>
</evidence>
<dbReference type="Pfam" id="PF00719">
    <property type="entry name" value="Pyrophosphatase"/>
    <property type="match status" value="1"/>
</dbReference>
<dbReference type="GO" id="GO:0005737">
    <property type="term" value="C:cytoplasm"/>
    <property type="evidence" value="ECO:0007669"/>
    <property type="project" value="InterPro"/>
</dbReference>
<evidence type="ECO:0000256" key="2">
    <source>
        <dbReference type="ARBA" id="ARBA00012146"/>
    </source>
</evidence>
<accession>A0A5C6RLY6</accession>
<keyword evidence="3" id="KW-0479">Metal-binding</keyword>
<evidence type="ECO:0000256" key="3">
    <source>
        <dbReference type="ARBA" id="ARBA00022723"/>
    </source>
</evidence>
<evidence type="ECO:0000256" key="5">
    <source>
        <dbReference type="ARBA" id="ARBA00022842"/>
    </source>
</evidence>
<keyword evidence="4" id="KW-0378">Hydrolase</keyword>
<dbReference type="Gene3D" id="3.90.80.10">
    <property type="entry name" value="Inorganic pyrophosphatase"/>
    <property type="match status" value="1"/>
</dbReference>
<dbReference type="PROSITE" id="PS51257">
    <property type="entry name" value="PROKAR_LIPOPROTEIN"/>
    <property type="match status" value="1"/>
</dbReference>
<proteinExistence type="predicted"/>
<evidence type="ECO:0000256" key="4">
    <source>
        <dbReference type="ARBA" id="ARBA00022801"/>
    </source>
</evidence>
<gene>
    <name evidence="7" type="ORF">FRY97_09235</name>
</gene>
<protein>
    <recommendedName>
        <fullName evidence="2">inorganic diphosphatase</fullName>
        <ecNumber evidence="2">3.6.1.1</ecNumber>
    </recommendedName>
</protein>
<dbReference type="EC" id="3.6.1.1" evidence="2"/>
<dbReference type="GO" id="GO:0000287">
    <property type="term" value="F:magnesium ion binding"/>
    <property type="evidence" value="ECO:0007669"/>
    <property type="project" value="InterPro"/>
</dbReference>
<dbReference type="InterPro" id="IPR008162">
    <property type="entry name" value="Pyrophosphatase"/>
</dbReference>
<keyword evidence="8" id="KW-1185">Reference proteome</keyword>
<evidence type="ECO:0000313" key="8">
    <source>
        <dbReference type="Proteomes" id="UP000321580"/>
    </source>
</evidence>
<dbReference type="InterPro" id="IPR036649">
    <property type="entry name" value="Pyrophosphatase_sf"/>
</dbReference>
<name>A0A5C6RLY6_9BACT</name>
<dbReference type="Proteomes" id="UP000321580">
    <property type="component" value="Unassembled WGS sequence"/>
</dbReference>
<dbReference type="EMBL" id="VOOR01000016">
    <property type="protein sequence ID" value="TXB63346.1"/>
    <property type="molecule type" value="Genomic_DNA"/>
</dbReference>
<dbReference type="AlphaFoldDB" id="A0A5C6RLY6"/>
<dbReference type="OrthoDB" id="5187599at2"/>
<reference evidence="7 8" key="1">
    <citation type="submission" date="2019-08" db="EMBL/GenBank/DDBJ databases">
        <title>Genome of Phaeodactylibacter luteus.</title>
        <authorList>
            <person name="Bowman J.P."/>
        </authorList>
    </citation>
    <scope>NUCLEOTIDE SEQUENCE [LARGE SCALE GENOMIC DNA]</scope>
    <source>
        <strain evidence="7 8">KCTC 42180</strain>
    </source>
</reference>
<evidence type="ECO:0000256" key="1">
    <source>
        <dbReference type="ARBA" id="ARBA00001946"/>
    </source>
</evidence>
<dbReference type="SUPFAM" id="SSF50324">
    <property type="entry name" value="Inorganic pyrophosphatase"/>
    <property type="match status" value="1"/>
</dbReference>
<comment type="cofactor">
    <cofactor evidence="1">
        <name>Mg(2+)</name>
        <dbReference type="ChEBI" id="CHEBI:18420"/>
    </cofactor>
</comment>
<dbReference type="PANTHER" id="PTHR10286">
    <property type="entry name" value="INORGANIC PYROPHOSPHATASE"/>
    <property type="match status" value="1"/>
</dbReference>
<keyword evidence="5" id="KW-0460">Magnesium</keyword>
<feature type="chain" id="PRO_5022984620" description="inorganic diphosphatase" evidence="6">
    <location>
        <begin position="25"/>
        <end position="206"/>
    </location>
</feature>
<evidence type="ECO:0000313" key="7">
    <source>
        <dbReference type="EMBL" id="TXB63346.1"/>
    </source>
</evidence>
<dbReference type="GO" id="GO:0006796">
    <property type="term" value="P:phosphate-containing compound metabolic process"/>
    <property type="evidence" value="ECO:0007669"/>
    <property type="project" value="InterPro"/>
</dbReference>
<dbReference type="RefSeq" id="WP_147167165.1">
    <property type="nucleotide sequence ID" value="NZ_VOOR01000016.1"/>
</dbReference>